<keyword evidence="1" id="KW-1133">Transmembrane helix</keyword>
<protein>
    <recommendedName>
        <fullName evidence="4">Chlor_Arch_YYY domain</fullName>
    </recommendedName>
</protein>
<dbReference type="PANTHER" id="PTHR10790">
    <property type="entry name" value="TPR-DOMAIN CONTAINING PROTEIN"/>
    <property type="match status" value="1"/>
</dbReference>
<dbReference type="EMBL" id="DVON01000027">
    <property type="protein sequence ID" value="HIV11743.1"/>
    <property type="molecule type" value="Genomic_DNA"/>
</dbReference>
<feature type="transmembrane region" description="Helical" evidence="1">
    <location>
        <begin position="293"/>
        <end position="314"/>
    </location>
</feature>
<dbReference type="Proteomes" id="UP000886723">
    <property type="component" value="Unassembled WGS sequence"/>
</dbReference>
<sequence length="719" mass="81607">MSVLLGVACYPLTSLLFRDFADRGWMVSKVLGVAFSGFLAWVSVTCGLLPFRPYVCLGAAVVTGVACWGLGFRMRKVRPQAYRGMFTERHMGAMVDGELLFVLFFLLWTYFAGFRPAAYGTEKFMDYGFMMAMMRSDTLPVRDLWYSEGTINYYYGGQYFAVFLTKLTGTGVEKTYNIMRTFVASFAFVLPFTLVRQMLLDHLAKTRKAVAAKAGWTAALGGLLAGAGVSLAGNMHYVLVGKVIPWVKNLLGLPQGDYTYWFPNSTRYIGYYPEGNDKTIHEFPSYSFVLGDLHAHVVNVMFVLALICLVYAMVQRYARKAEGEIAAAGWRAAVRQALLEPYVWLLGFFIGLFHWTNYWDFVIYYVMGGLGVIYCNYLKYSRQRNRREALRCTALTSLIHAVWVLFLGTVFALPFTATFETMVNGIALAQNHTRPYQWWLIWGLPFLVTLVFMVCVFRDRKPGKLLPPSADFFGVILGFSAIGLILIPELVYVRDIYEKEYARSNTMFKLTYQAFMMFGMVMAYAFVRLWLAKKHRIRKALMTAGFVCFAGCCCYVGTAVHSWFGQVWNRELYQGLDATAFLETDFPEDAAAIRWLNDHVEGQPVVLEANGDSYSDYERVSAMTGLPTVLGWYVHEWLWRGNIEDLNEKSAQVEAIYTAADPETAARLVEELDVSYIFVGSMEREKYGDQLNDQFLAGLGEIVFRDETSGTYIVRVGER</sequence>
<accession>A0A9D1T5R7</accession>
<name>A0A9D1T5R7_9FIRM</name>
<dbReference type="InterPro" id="IPR018746">
    <property type="entry name" value="DUF2298"/>
</dbReference>
<feature type="transmembrane region" description="Helical" evidence="1">
    <location>
        <begin position="93"/>
        <end position="111"/>
    </location>
</feature>
<feature type="transmembrane region" description="Helical" evidence="1">
    <location>
        <begin position="392"/>
        <end position="416"/>
    </location>
</feature>
<feature type="transmembrane region" description="Helical" evidence="1">
    <location>
        <begin position="26"/>
        <end position="45"/>
    </location>
</feature>
<evidence type="ECO:0008006" key="4">
    <source>
        <dbReference type="Google" id="ProtNLM"/>
    </source>
</evidence>
<organism evidence="2 3">
    <name type="scientific">Candidatus Pullilachnospira stercoravium</name>
    <dbReference type="NCBI Taxonomy" id="2840913"/>
    <lineage>
        <taxon>Bacteria</taxon>
        <taxon>Bacillati</taxon>
        <taxon>Bacillota</taxon>
        <taxon>Clostridia</taxon>
        <taxon>Lachnospirales</taxon>
        <taxon>Lachnospiraceae</taxon>
        <taxon>Lachnospiraceae incertae sedis</taxon>
        <taxon>Candidatus Pullilachnospira</taxon>
    </lineage>
</organism>
<feature type="transmembrane region" description="Helical" evidence="1">
    <location>
        <begin position="436"/>
        <end position="457"/>
    </location>
</feature>
<feature type="transmembrane region" description="Helical" evidence="1">
    <location>
        <begin position="216"/>
        <end position="239"/>
    </location>
</feature>
<feature type="transmembrane region" description="Helical" evidence="1">
    <location>
        <begin position="337"/>
        <end position="355"/>
    </location>
</feature>
<reference evidence="2" key="1">
    <citation type="submission" date="2020-10" db="EMBL/GenBank/DDBJ databases">
        <authorList>
            <person name="Gilroy R."/>
        </authorList>
    </citation>
    <scope>NUCLEOTIDE SEQUENCE</scope>
    <source>
        <strain evidence="2">ChiBcec2-4451</strain>
    </source>
</reference>
<proteinExistence type="predicted"/>
<dbReference type="PANTHER" id="PTHR10790:SF51">
    <property type="entry name" value="TETRATRICOPEPTIDE REPEAT PROTEIN"/>
    <property type="match status" value="1"/>
</dbReference>
<feature type="transmembrane region" description="Helical" evidence="1">
    <location>
        <begin position="469"/>
        <end position="492"/>
    </location>
</feature>
<feature type="transmembrane region" description="Helical" evidence="1">
    <location>
        <begin position="512"/>
        <end position="531"/>
    </location>
</feature>
<feature type="transmembrane region" description="Helical" evidence="1">
    <location>
        <begin position="361"/>
        <end position="380"/>
    </location>
</feature>
<gene>
    <name evidence="2" type="ORF">IAA63_01200</name>
</gene>
<dbReference type="Pfam" id="PF10060">
    <property type="entry name" value="DUF2298"/>
    <property type="match status" value="2"/>
</dbReference>
<feature type="transmembrane region" description="Helical" evidence="1">
    <location>
        <begin position="543"/>
        <end position="564"/>
    </location>
</feature>
<evidence type="ECO:0000313" key="3">
    <source>
        <dbReference type="Proteomes" id="UP000886723"/>
    </source>
</evidence>
<dbReference type="AlphaFoldDB" id="A0A9D1T5R7"/>
<evidence type="ECO:0000256" key="1">
    <source>
        <dbReference type="SAM" id="Phobius"/>
    </source>
</evidence>
<comment type="caution">
    <text evidence="2">The sequence shown here is derived from an EMBL/GenBank/DDBJ whole genome shotgun (WGS) entry which is preliminary data.</text>
</comment>
<feature type="transmembrane region" description="Helical" evidence="1">
    <location>
        <begin position="178"/>
        <end position="195"/>
    </location>
</feature>
<reference evidence="2" key="2">
    <citation type="journal article" date="2021" name="PeerJ">
        <title>Extensive microbial diversity within the chicken gut microbiome revealed by metagenomics and culture.</title>
        <authorList>
            <person name="Gilroy R."/>
            <person name="Ravi A."/>
            <person name="Getino M."/>
            <person name="Pursley I."/>
            <person name="Horton D.L."/>
            <person name="Alikhan N.F."/>
            <person name="Baker D."/>
            <person name="Gharbi K."/>
            <person name="Hall N."/>
            <person name="Watson M."/>
            <person name="Adriaenssens E.M."/>
            <person name="Foster-Nyarko E."/>
            <person name="Jarju S."/>
            <person name="Secka A."/>
            <person name="Antonio M."/>
            <person name="Oren A."/>
            <person name="Chaudhuri R.R."/>
            <person name="La Ragione R."/>
            <person name="Hildebrand F."/>
            <person name="Pallen M.J."/>
        </authorList>
    </citation>
    <scope>NUCLEOTIDE SEQUENCE</scope>
    <source>
        <strain evidence="2">ChiBcec2-4451</strain>
    </source>
</reference>
<keyword evidence="1" id="KW-0472">Membrane</keyword>
<feature type="transmembrane region" description="Helical" evidence="1">
    <location>
        <begin position="51"/>
        <end position="72"/>
    </location>
</feature>
<evidence type="ECO:0000313" key="2">
    <source>
        <dbReference type="EMBL" id="HIV11743.1"/>
    </source>
</evidence>
<keyword evidence="1" id="KW-0812">Transmembrane</keyword>